<dbReference type="Proteomes" id="UP000032434">
    <property type="component" value="Chromosome 1"/>
</dbReference>
<accession>A0A061AHY3</accession>
<dbReference type="SMART" id="SM00900">
    <property type="entry name" value="FMN_bind"/>
    <property type="match status" value="4"/>
</dbReference>
<keyword evidence="15" id="KW-0739">Sodium transport</keyword>
<evidence type="ECO:0000313" key="17">
    <source>
        <dbReference type="EMBL" id="CDR30582.1"/>
    </source>
</evidence>
<keyword evidence="7" id="KW-0812">Transmembrane</keyword>
<dbReference type="EMBL" id="LK028559">
    <property type="protein sequence ID" value="CDR30582.1"/>
    <property type="molecule type" value="Genomic_DNA"/>
</dbReference>
<evidence type="ECO:0000313" key="18">
    <source>
        <dbReference type="Proteomes" id="UP000032434"/>
    </source>
</evidence>
<keyword evidence="4" id="KW-0597">Phosphoprotein</keyword>
<gene>
    <name evidence="17" type="primary">nqrC</name>
    <name evidence="17" type="ORF">Aocu_05090</name>
</gene>
<keyword evidence="18" id="KW-1185">Reference proteome</keyword>
<protein>
    <submittedName>
        <fullName evidence="17">Na(+)-translocating NADH-quinone reductase subunit C</fullName>
    </submittedName>
</protein>
<evidence type="ECO:0000256" key="3">
    <source>
        <dbReference type="ARBA" id="ARBA00022519"/>
    </source>
</evidence>
<evidence type="ECO:0000256" key="5">
    <source>
        <dbReference type="ARBA" id="ARBA00022630"/>
    </source>
</evidence>
<feature type="domain" description="FMN-binding" evidence="16">
    <location>
        <begin position="413"/>
        <end position="503"/>
    </location>
</feature>
<evidence type="ECO:0000256" key="15">
    <source>
        <dbReference type="ARBA" id="ARBA00023201"/>
    </source>
</evidence>
<dbReference type="InterPro" id="IPR010204">
    <property type="entry name" value="NqrC"/>
</dbReference>
<dbReference type="GO" id="GO:0010181">
    <property type="term" value="F:FMN binding"/>
    <property type="evidence" value="ECO:0007669"/>
    <property type="project" value="InterPro"/>
</dbReference>
<evidence type="ECO:0000256" key="12">
    <source>
        <dbReference type="ARBA" id="ARBA00023065"/>
    </source>
</evidence>
<keyword evidence="2" id="KW-1003">Cell membrane</keyword>
<dbReference type="GO" id="GO:0016020">
    <property type="term" value="C:membrane"/>
    <property type="evidence" value="ECO:0007669"/>
    <property type="project" value="InterPro"/>
</dbReference>
<dbReference type="HOGENOM" id="CLU_018128_0_0_14"/>
<dbReference type="AlphaFoldDB" id="A0A061AHY3"/>
<keyword evidence="12" id="KW-0406">Ion transport</keyword>
<dbReference type="PANTHER" id="PTHR37838">
    <property type="entry name" value="NA(+)-TRANSLOCATING NADH-QUINONE REDUCTASE SUBUNIT C"/>
    <property type="match status" value="1"/>
</dbReference>
<evidence type="ECO:0000256" key="2">
    <source>
        <dbReference type="ARBA" id="ARBA00022475"/>
    </source>
</evidence>
<dbReference type="GO" id="GO:0006814">
    <property type="term" value="P:sodium ion transport"/>
    <property type="evidence" value="ECO:0007669"/>
    <property type="project" value="UniProtKB-KW"/>
</dbReference>
<keyword evidence="3" id="KW-0997">Cell inner membrane</keyword>
<keyword evidence="11" id="KW-0915">Sodium</keyword>
<feature type="domain" description="FMN-binding" evidence="16">
    <location>
        <begin position="723"/>
        <end position="813"/>
    </location>
</feature>
<dbReference type="STRING" id="35623.Aocu_05090"/>
<evidence type="ECO:0000256" key="9">
    <source>
        <dbReference type="ARBA" id="ARBA00022989"/>
    </source>
</evidence>
<dbReference type="InterPro" id="IPR007329">
    <property type="entry name" value="FMN-bd"/>
</dbReference>
<evidence type="ECO:0000256" key="8">
    <source>
        <dbReference type="ARBA" id="ARBA00022967"/>
    </source>
</evidence>
<evidence type="ECO:0000256" key="11">
    <source>
        <dbReference type="ARBA" id="ARBA00023053"/>
    </source>
</evidence>
<keyword evidence="10" id="KW-0520">NAD</keyword>
<proteinExistence type="predicted"/>
<keyword evidence="1" id="KW-0813">Transport</keyword>
<dbReference type="OrthoDB" id="9794010at2"/>
<dbReference type="PANTHER" id="PTHR37838:SF1">
    <property type="entry name" value="NA(+)-TRANSLOCATING NADH-QUINONE REDUCTASE SUBUNIT C"/>
    <property type="match status" value="1"/>
</dbReference>
<keyword evidence="14" id="KW-0472">Membrane</keyword>
<evidence type="ECO:0000256" key="14">
    <source>
        <dbReference type="ARBA" id="ARBA00023136"/>
    </source>
</evidence>
<evidence type="ECO:0000256" key="6">
    <source>
        <dbReference type="ARBA" id="ARBA00022643"/>
    </source>
</evidence>
<keyword evidence="5" id="KW-0285">Flavoprotein</keyword>
<dbReference type="RefSeq" id="WP_052669934.1">
    <property type="nucleotide sequence ID" value="NZ_FUZK01000003.1"/>
</dbReference>
<keyword evidence="8" id="KW-1278">Translocase</keyword>
<keyword evidence="9" id="KW-1133">Transmembrane helix</keyword>
<sequence length="821" mass="90136">MKKYLSMLFFVVILGTVATGILMGADYVTKDAIAKNAEFSWKSAVLTHHEIPHTTVDFSEVFDANFEVLDAVDAETETTLYLYKNIETNNVSFRFNGYGLWDVIEGVLTLGDDFNTIINVTVTKQAETPGLGGIVAEEQYLKNYIGKKFDETLGIVAVKVPPTQDYEVDAITGATGTSNAFVGLLSANYRKFLRLFGDVNPDAAWMKAMLNHNDTEFTNDDFEAVFSSSFSSNVIGELRLFTHLVTGNKSYQFQTGGMNGPIGAVITLDPDFEVIVGLTVISQAEGWGAVIQTDPSILEAFIGKSFDPNIVIVESPTNNNEVLDGFGGATTTKTSFATGLNSSYQAYYDAFVLGFDPSMVWKQALLTNNGVVSNETNYDALMNSTFTITTENDLTLYTNNSNSNVSFLFEATGLNGAIRGVVTLDDDFQTIVKISVYEQSETWGAVIQTNATFFDSYIGKKFSPNIVVVANPTAENEVVDGFGGATTTKNGLLTALNQTYSNFYTTFVTGVDPTMVWKQALLSNNGVESTELNFDELMTSTFTVTTDGDLTLYTNNTNQNVSYLFFADGLFGPIRGVITLDDDFQTIVKISVFEQSEKWGKTIQTDPTFFDAYVGKKFNPNIVVVSDPVLDNEILDGYGSATTTKLQLTTALNTIYVSYYDAFYVDPTKSYKQALLANNGVTSTDEDYNDLMTATFDVEVVGELTLYTNKTTLNVSYLFFADGLFGPIKGVVTLDDDFQTIVKISVFEQSEKWGKTIQTNAAFFDGYIGKKFNPNIVLVSEPVLENEVLDGYASATTTKLQVTTSLNSTYQAYYNAFKDGE</sequence>
<evidence type="ECO:0000256" key="7">
    <source>
        <dbReference type="ARBA" id="ARBA00022692"/>
    </source>
</evidence>
<evidence type="ECO:0000256" key="1">
    <source>
        <dbReference type="ARBA" id="ARBA00022448"/>
    </source>
</evidence>
<dbReference type="InParanoid" id="A0A061AHY3"/>
<reference evidence="18" key="1">
    <citation type="submission" date="2014-05" db="EMBL/GenBank/DDBJ databases">
        <authorList>
            <person name="Kube M."/>
        </authorList>
    </citation>
    <scope>NUCLEOTIDE SEQUENCE [LARGE SCALE GENOMIC DNA]</scope>
</reference>
<keyword evidence="13" id="KW-0830">Ubiquinone</keyword>
<dbReference type="KEGG" id="aoc:Aocu_05090"/>
<evidence type="ECO:0000256" key="4">
    <source>
        <dbReference type="ARBA" id="ARBA00022553"/>
    </source>
</evidence>
<organism evidence="17 18">
    <name type="scientific">Acholeplasma oculi</name>
    <dbReference type="NCBI Taxonomy" id="35623"/>
    <lineage>
        <taxon>Bacteria</taxon>
        <taxon>Bacillati</taxon>
        <taxon>Mycoplasmatota</taxon>
        <taxon>Mollicutes</taxon>
        <taxon>Acholeplasmatales</taxon>
        <taxon>Acholeplasmataceae</taxon>
        <taxon>Acholeplasma</taxon>
    </lineage>
</organism>
<dbReference type="PATRIC" id="fig|35623.3.peg.510"/>
<dbReference type="Pfam" id="PF04205">
    <property type="entry name" value="FMN_bind"/>
    <property type="match status" value="3"/>
</dbReference>
<keyword evidence="6" id="KW-0288">FMN</keyword>
<evidence type="ECO:0000259" key="16">
    <source>
        <dbReference type="SMART" id="SM00900"/>
    </source>
</evidence>
<evidence type="ECO:0000256" key="13">
    <source>
        <dbReference type="ARBA" id="ARBA00023075"/>
    </source>
</evidence>
<feature type="domain" description="FMN-binding" evidence="16">
    <location>
        <begin position="99"/>
        <end position="192"/>
    </location>
</feature>
<name>A0A061AHY3_9MOLU</name>
<evidence type="ECO:0000256" key="10">
    <source>
        <dbReference type="ARBA" id="ARBA00023027"/>
    </source>
</evidence>
<feature type="domain" description="FMN-binding" evidence="16">
    <location>
        <begin position="257"/>
        <end position="347"/>
    </location>
</feature>
<dbReference type="GO" id="GO:0016655">
    <property type="term" value="F:oxidoreductase activity, acting on NAD(P)H, quinone or similar compound as acceptor"/>
    <property type="evidence" value="ECO:0007669"/>
    <property type="project" value="InterPro"/>
</dbReference>